<gene>
    <name evidence="2" type="ORF">P2L57_25435</name>
</gene>
<dbReference type="InterPro" id="IPR011010">
    <property type="entry name" value="DNA_brk_join_enz"/>
</dbReference>
<reference evidence="2 3" key="1">
    <citation type="submission" date="2023-03" db="EMBL/GenBank/DDBJ databases">
        <title>Draft genome sequence of type strain Streptomyces ferralitis JCM 14344.</title>
        <authorList>
            <person name="Klaysubun C."/>
            <person name="Duangmal K."/>
        </authorList>
    </citation>
    <scope>NUCLEOTIDE SEQUENCE [LARGE SCALE GENOMIC DNA]</scope>
    <source>
        <strain evidence="2 3">JCM 14344</strain>
    </source>
</reference>
<evidence type="ECO:0000313" key="2">
    <source>
        <dbReference type="EMBL" id="MDF2258931.1"/>
    </source>
</evidence>
<organism evidence="2 3">
    <name type="scientific">Streptantibioticus ferralitis</name>
    <dbReference type="NCBI Taxonomy" id="236510"/>
    <lineage>
        <taxon>Bacteria</taxon>
        <taxon>Bacillati</taxon>
        <taxon>Actinomycetota</taxon>
        <taxon>Actinomycetes</taxon>
        <taxon>Kitasatosporales</taxon>
        <taxon>Streptomycetaceae</taxon>
        <taxon>Streptantibioticus</taxon>
    </lineage>
</organism>
<keyword evidence="3" id="KW-1185">Reference proteome</keyword>
<keyword evidence="1" id="KW-0233">DNA recombination</keyword>
<dbReference type="EMBL" id="JARHTQ010000019">
    <property type="protein sequence ID" value="MDF2258931.1"/>
    <property type="molecule type" value="Genomic_DNA"/>
</dbReference>
<evidence type="ECO:0000313" key="3">
    <source>
        <dbReference type="Proteomes" id="UP001220022"/>
    </source>
</evidence>
<dbReference type="Proteomes" id="UP001220022">
    <property type="component" value="Unassembled WGS sequence"/>
</dbReference>
<comment type="caution">
    <text evidence="2">The sequence shown here is derived from an EMBL/GenBank/DDBJ whole genome shotgun (WGS) entry which is preliminary data.</text>
</comment>
<protein>
    <submittedName>
        <fullName evidence="2">Uncharacterized protein</fullName>
    </submittedName>
</protein>
<dbReference type="Gene3D" id="1.10.443.10">
    <property type="entry name" value="Intergrase catalytic core"/>
    <property type="match status" value="1"/>
</dbReference>
<dbReference type="InterPro" id="IPR013762">
    <property type="entry name" value="Integrase-like_cat_sf"/>
</dbReference>
<evidence type="ECO:0000256" key="1">
    <source>
        <dbReference type="ARBA" id="ARBA00023172"/>
    </source>
</evidence>
<accession>A0ABT5Z5V9</accession>
<proteinExistence type="predicted"/>
<dbReference type="RefSeq" id="WP_275818398.1">
    <property type="nucleotide sequence ID" value="NZ_BAAANM010000006.1"/>
</dbReference>
<name>A0ABT5Z5V9_9ACTN</name>
<dbReference type="SUPFAM" id="SSF56349">
    <property type="entry name" value="DNA breaking-rejoining enzymes"/>
    <property type="match status" value="1"/>
</dbReference>
<sequence>MPRPLVLGGVVVTDVPTAIALYEPRRLPLAAWLQVASFARASVTAFEPASPWAAVQYLSTTAQFSVWALAEYLPLQAEELFTPDVVERFTAVGMPTLQESSRRTHRSRLATMGRKITRRAPWPPQQAALPRNRLAPPYSEEEVAAYFEVAEQQPTGARTRAAFGLLAGGLGAGLMPGEHLIITGSSVTRNVDDVTVLNIAGTRARPIPILAAYAPLVRTLAARFPDEPLIGTTGRKSKNRLNQLVSRIEVPARLPALTAPRLRTTWLVTLMTAGIPLPELLAVAGLASTGTLVDLLPHVPRLSAQDAAQRIADALAHAPGAAR</sequence>